<accession>A0A3P3DYJ7</accession>
<evidence type="ECO:0000313" key="3">
    <source>
        <dbReference type="Proteomes" id="UP000282125"/>
    </source>
</evidence>
<keyword evidence="1" id="KW-0732">Signal</keyword>
<feature type="signal peptide" evidence="1">
    <location>
        <begin position="1"/>
        <end position="20"/>
    </location>
</feature>
<reference evidence="2 3" key="1">
    <citation type="submission" date="2018-11" db="EMBL/GenBank/DDBJ databases">
        <title>Gemmobacter sp. nov., YIM 102744-1 draft genome.</title>
        <authorList>
            <person name="Li G."/>
            <person name="Jiang Y."/>
        </authorList>
    </citation>
    <scope>NUCLEOTIDE SEQUENCE [LARGE SCALE GENOMIC DNA]</scope>
    <source>
        <strain evidence="2 3">YIM 102744-1</strain>
    </source>
</reference>
<dbReference type="AlphaFoldDB" id="A0A3P3DYJ7"/>
<evidence type="ECO:0000313" key="2">
    <source>
        <dbReference type="EMBL" id="RRH77888.1"/>
    </source>
</evidence>
<feature type="chain" id="PRO_5018054841" evidence="1">
    <location>
        <begin position="21"/>
        <end position="173"/>
    </location>
</feature>
<protein>
    <submittedName>
        <fullName evidence="2">DUF3035 domain-containing protein</fullName>
    </submittedName>
</protein>
<dbReference type="OrthoDB" id="7876689at2"/>
<dbReference type="EMBL" id="RRAZ01000003">
    <property type="protein sequence ID" value="RRH77888.1"/>
    <property type="molecule type" value="Genomic_DNA"/>
</dbReference>
<organism evidence="2 3">
    <name type="scientific">Falsigemmobacter faecalis</name>
    <dbReference type="NCBI Taxonomy" id="2488730"/>
    <lineage>
        <taxon>Bacteria</taxon>
        <taxon>Pseudomonadati</taxon>
        <taxon>Pseudomonadota</taxon>
        <taxon>Alphaproteobacteria</taxon>
        <taxon>Rhodobacterales</taxon>
        <taxon>Paracoccaceae</taxon>
        <taxon>Falsigemmobacter</taxon>
    </lineage>
</organism>
<dbReference type="PROSITE" id="PS51257">
    <property type="entry name" value="PROKAR_LIPOPROTEIN"/>
    <property type="match status" value="1"/>
</dbReference>
<comment type="caution">
    <text evidence="2">The sequence shown here is derived from an EMBL/GenBank/DDBJ whole genome shotgun (WGS) entry which is preliminary data.</text>
</comment>
<name>A0A3P3DYJ7_9RHOB</name>
<dbReference type="RefSeq" id="WP_124963415.1">
    <property type="nucleotide sequence ID" value="NZ_RRAZ01000003.1"/>
</dbReference>
<dbReference type="InterPro" id="IPR021395">
    <property type="entry name" value="DUF3035"/>
</dbReference>
<evidence type="ECO:0000256" key="1">
    <source>
        <dbReference type="SAM" id="SignalP"/>
    </source>
</evidence>
<dbReference type="Pfam" id="PF11233">
    <property type="entry name" value="DUF3035"/>
    <property type="match status" value="1"/>
</dbReference>
<proteinExistence type="predicted"/>
<sequence>MTAGKTRVAAVLTAVLLVSACGGSDEAPRLMRLQASGDGPDEFSILPTKPLEMPSDMRALPEPVRGAPNLVDPRPLDDAVVALGGRPGAGTGDAALVAAAGRNGIDPNVRQTLAAEDEAFRKTQRPRLLERLFNRSSYHRAYGGQTTQSYQELERWRAAQARTPSAPPQGSGR</sequence>
<keyword evidence="3" id="KW-1185">Reference proteome</keyword>
<dbReference type="Proteomes" id="UP000282125">
    <property type="component" value="Unassembled WGS sequence"/>
</dbReference>
<gene>
    <name evidence="2" type="ORF">EG244_02375</name>
</gene>